<protein>
    <submittedName>
        <fullName evidence="1">DUF1822 family protein</fullName>
    </submittedName>
</protein>
<dbReference type="EMBL" id="CP053661">
    <property type="protein sequence ID" value="QKD80898.1"/>
    <property type="molecule type" value="Genomic_DNA"/>
</dbReference>
<keyword evidence="2" id="KW-1185">Reference proteome</keyword>
<dbReference type="KEGG" id="theu:HPC62_00775"/>
<dbReference type="Pfam" id="PF08852">
    <property type="entry name" value="DUF1822"/>
    <property type="match status" value="1"/>
</dbReference>
<accession>A0A6M8B3C6</accession>
<organism evidence="1 2">
    <name type="scientific">Thermoleptolyngbya sichuanensis A183</name>
    <dbReference type="NCBI Taxonomy" id="2737172"/>
    <lineage>
        <taxon>Bacteria</taxon>
        <taxon>Bacillati</taxon>
        <taxon>Cyanobacteriota</taxon>
        <taxon>Cyanophyceae</taxon>
        <taxon>Oculatellales</taxon>
        <taxon>Oculatellaceae</taxon>
        <taxon>Thermoleptolyngbya</taxon>
        <taxon>Thermoleptolyngbya sichuanensis</taxon>
    </lineage>
</organism>
<dbReference type="InterPro" id="IPR014951">
    <property type="entry name" value="DUF1822"/>
</dbReference>
<dbReference type="AlphaFoldDB" id="A0A6M8B3C6"/>
<dbReference type="Proteomes" id="UP000505210">
    <property type="component" value="Chromosome"/>
</dbReference>
<evidence type="ECO:0000313" key="2">
    <source>
        <dbReference type="Proteomes" id="UP000505210"/>
    </source>
</evidence>
<gene>
    <name evidence="1" type="ORF">HPC62_00775</name>
</gene>
<dbReference type="RefSeq" id="WP_172353326.1">
    <property type="nucleotide sequence ID" value="NZ_CP053661.1"/>
</dbReference>
<reference evidence="1 2" key="1">
    <citation type="submission" date="2020-05" db="EMBL/GenBank/DDBJ databases">
        <title>Complete genome sequence of of a novel Thermoleptolyngbya strain isolated from hot springs of Ganzi, Sichuan China.</title>
        <authorList>
            <person name="Tang J."/>
            <person name="Daroch M."/>
            <person name="Li L."/>
            <person name="Waleron K."/>
            <person name="Waleron M."/>
            <person name="Waleron M."/>
        </authorList>
    </citation>
    <scope>NUCLEOTIDE SEQUENCE [LARGE SCALE GENOMIC DNA]</scope>
    <source>
        <strain evidence="1 2">PKUAC-SCTA183</strain>
    </source>
</reference>
<proteinExistence type="predicted"/>
<sequence>MTYNTAEIDDFALTLPLPQAARQLAQQFASQQPTPAKAEQVRHNTLAVWVVNDYLQMMGIDTDLERGDSWNAIARLTADVADLEVIGAGRLECRPVQNVSAPCPVPPEVWGDRIGYVAVHIDASQREASILGFTPTLEPGDDGPPALHPAHLQPPEDLMDHLDRLLHPLVATTLARAGVSLNQLGRWLQGAIDAGWSAVDAVLSPEQLSPAYAFRQLSNAAVRRAKLVEVGVSLPLVMELSLSTTQPGQTDICVQLYPSPGTSSLPPNVYLRILDESGTVFLEAQSTTLEDYLQLQFSGVSGETFGVQVALGDTTATEAFLI</sequence>
<evidence type="ECO:0000313" key="1">
    <source>
        <dbReference type="EMBL" id="QKD80898.1"/>
    </source>
</evidence>
<name>A0A6M8B3C6_9CYAN</name>